<evidence type="ECO:0000256" key="2">
    <source>
        <dbReference type="ARBA" id="ARBA00009045"/>
    </source>
</evidence>
<feature type="transmembrane region" description="Helical" evidence="7">
    <location>
        <begin position="133"/>
        <end position="154"/>
    </location>
</feature>
<feature type="transmembrane region" description="Helical" evidence="7">
    <location>
        <begin position="73"/>
        <end position="93"/>
    </location>
</feature>
<comment type="subcellular location">
    <subcellularLocation>
        <location evidence="1">Membrane</location>
        <topology evidence="1">Multi-pass membrane protein</topology>
    </subcellularLocation>
</comment>
<evidence type="ECO:0000256" key="6">
    <source>
        <dbReference type="ARBA" id="ARBA00023136"/>
    </source>
</evidence>
<dbReference type="GO" id="GO:0004252">
    <property type="term" value="F:serine-type endopeptidase activity"/>
    <property type="evidence" value="ECO:0007669"/>
    <property type="project" value="InterPro"/>
</dbReference>
<dbReference type="EMBL" id="BJTG01000002">
    <property type="protein sequence ID" value="GEJ56109.1"/>
    <property type="molecule type" value="Genomic_DNA"/>
</dbReference>
<dbReference type="GO" id="GO:0006508">
    <property type="term" value="P:proteolysis"/>
    <property type="evidence" value="ECO:0007669"/>
    <property type="project" value="UniProtKB-KW"/>
</dbReference>
<dbReference type="InterPro" id="IPR050925">
    <property type="entry name" value="Rhomboid_protease_S54"/>
</dbReference>
<keyword evidence="9" id="KW-0645">Protease</keyword>
<dbReference type="Gene3D" id="1.20.1540.10">
    <property type="entry name" value="Rhomboid-like"/>
    <property type="match status" value="1"/>
</dbReference>
<keyword evidence="6 7" id="KW-0472">Membrane</keyword>
<name>A0A7I9VIU4_9BACT</name>
<dbReference type="AlphaFoldDB" id="A0A7I9VIU4"/>
<dbReference type="InterPro" id="IPR035952">
    <property type="entry name" value="Rhomboid-like_sf"/>
</dbReference>
<dbReference type="SMART" id="SM01160">
    <property type="entry name" value="DUF1751"/>
    <property type="match status" value="1"/>
</dbReference>
<evidence type="ECO:0000256" key="1">
    <source>
        <dbReference type="ARBA" id="ARBA00004141"/>
    </source>
</evidence>
<accession>A0A7I9VIU4</accession>
<dbReference type="SUPFAM" id="SSF144091">
    <property type="entry name" value="Rhomboid-like"/>
    <property type="match status" value="1"/>
</dbReference>
<dbReference type="GO" id="GO:0016020">
    <property type="term" value="C:membrane"/>
    <property type="evidence" value="ECO:0007669"/>
    <property type="project" value="UniProtKB-SubCell"/>
</dbReference>
<protein>
    <submittedName>
        <fullName evidence="9">Rhomboid family intramembrane serine protease</fullName>
    </submittedName>
</protein>
<dbReference type="RefSeq" id="WP_176063289.1">
    <property type="nucleotide sequence ID" value="NZ_BJTG01000002.1"/>
</dbReference>
<sequence>MIPLKDDVPVRRPPVVTIALIGGNVAAFLWQIAVVGLPLSVQVGGAIPYEILSLRDVPPADLVPPPFTVLTSMFLHGGFMHIAGNMLFLWIFGNNVEDVLGRFRFLLFYLACGVAAALAQVGVAAAAGDEASLLVPMVGASGAIAGVLAAYMILFPRARVLTLVPIFIFIRLIYVPAVFFIGLWFVLQLLSAFMGDQGSGVAFAAHVGGFVTGFVLVKTLAPRTGWTVSRRGW</sequence>
<dbReference type="PANTHER" id="PTHR43731">
    <property type="entry name" value="RHOMBOID PROTEASE"/>
    <property type="match status" value="1"/>
</dbReference>
<gene>
    <name evidence="9" type="ORF">AMYX_08500</name>
</gene>
<dbReference type="FunFam" id="1.20.1540.10:FF:000027">
    <property type="entry name" value="Rhomboid family intramembrane serine protease"/>
    <property type="match status" value="1"/>
</dbReference>
<reference evidence="10" key="1">
    <citation type="journal article" date="2020" name="Appl. Environ. Microbiol.">
        <title>Diazotrophic Anaeromyxobacter Isolates from Soils.</title>
        <authorList>
            <person name="Masuda Y."/>
            <person name="Yamanaka H."/>
            <person name="Xu Z.X."/>
            <person name="Shiratori Y."/>
            <person name="Aono T."/>
            <person name="Amachi S."/>
            <person name="Senoo K."/>
            <person name="Itoh H."/>
        </authorList>
    </citation>
    <scope>NUCLEOTIDE SEQUENCE [LARGE SCALE GENOMIC DNA]</scope>
    <source>
        <strain evidence="10">R267</strain>
    </source>
</reference>
<feature type="transmembrane region" description="Helical" evidence="7">
    <location>
        <begin position="105"/>
        <end position="127"/>
    </location>
</feature>
<organism evidence="9 10">
    <name type="scientific">Anaeromyxobacter diazotrophicus</name>
    <dbReference type="NCBI Taxonomy" id="2590199"/>
    <lineage>
        <taxon>Bacteria</taxon>
        <taxon>Pseudomonadati</taxon>
        <taxon>Myxococcota</taxon>
        <taxon>Myxococcia</taxon>
        <taxon>Myxococcales</taxon>
        <taxon>Cystobacterineae</taxon>
        <taxon>Anaeromyxobacteraceae</taxon>
        <taxon>Anaeromyxobacter</taxon>
    </lineage>
</organism>
<feature type="domain" description="Peptidase S54 rhomboid" evidence="8">
    <location>
        <begin position="68"/>
        <end position="221"/>
    </location>
</feature>
<evidence type="ECO:0000256" key="4">
    <source>
        <dbReference type="ARBA" id="ARBA00022801"/>
    </source>
</evidence>
<keyword evidence="5 7" id="KW-1133">Transmembrane helix</keyword>
<dbReference type="InterPro" id="IPR022764">
    <property type="entry name" value="Peptidase_S54_rhomboid_dom"/>
</dbReference>
<feature type="transmembrane region" description="Helical" evidence="7">
    <location>
        <begin position="199"/>
        <end position="221"/>
    </location>
</feature>
<evidence type="ECO:0000259" key="8">
    <source>
        <dbReference type="Pfam" id="PF01694"/>
    </source>
</evidence>
<evidence type="ECO:0000256" key="7">
    <source>
        <dbReference type="SAM" id="Phobius"/>
    </source>
</evidence>
<keyword evidence="4" id="KW-0378">Hydrolase</keyword>
<proteinExistence type="inferred from homology"/>
<feature type="transmembrane region" description="Helical" evidence="7">
    <location>
        <begin position="166"/>
        <end position="187"/>
    </location>
</feature>
<dbReference type="PANTHER" id="PTHR43731:SF14">
    <property type="entry name" value="PRESENILIN-ASSOCIATED RHOMBOID-LIKE PROTEIN, MITOCHONDRIAL"/>
    <property type="match status" value="1"/>
</dbReference>
<comment type="similarity">
    <text evidence="2">Belongs to the peptidase S54 family.</text>
</comment>
<evidence type="ECO:0000256" key="3">
    <source>
        <dbReference type="ARBA" id="ARBA00022692"/>
    </source>
</evidence>
<evidence type="ECO:0000313" key="10">
    <source>
        <dbReference type="Proteomes" id="UP000503640"/>
    </source>
</evidence>
<comment type="caution">
    <text evidence="9">The sequence shown here is derived from an EMBL/GenBank/DDBJ whole genome shotgun (WGS) entry which is preliminary data.</text>
</comment>
<evidence type="ECO:0000256" key="5">
    <source>
        <dbReference type="ARBA" id="ARBA00022989"/>
    </source>
</evidence>
<keyword evidence="3 7" id="KW-0812">Transmembrane</keyword>
<dbReference type="Proteomes" id="UP000503640">
    <property type="component" value="Unassembled WGS sequence"/>
</dbReference>
<dbReference type="Pfam" id="PF01694">
    <property type="entry name" value="Rhomboid"/>
    <property type="match status" value="1"/>
</dbReference>
<feature type="transmembrane region" description="Helical" evidence="7">
    <location>
        <begin position="12"/>
        <end position="33"/>
    </location>
</feature>
<keyword evidence="10" id="KW-1185">Reference proteome</keyword>
<evidence type="ECO:0000313" key="9">
    <source>
        <dbReference type="EMBL" id="GEJ56109.1"/>
    </source>
</evidence>